<evidence type="ECO:0000256" key="1">
    <source>
        <dbReference type="PROSITE-ProRule" id="PRU00339"/>
    </source>
</evidence>
<dbReference type="InterPro" id="IPR019734">
    <property type="entry name" value="TPR_rpt"/>
</dbReference>
<keyword evidence="2" id="KW-0732">Signal</keyword>
<feature type="repeat" description="TPR" evidence="1">
    <location>
        <begin position="496"/>
        <end position="529"/>
    </location>
</feature>
<dbReference type="Gene3D" id="1.25.40.10">
    <property type="entry name" value="Tetratricopeptide repeat domain"/>
    <property type="match status" value="2"/>
</dbReference>
<proteinExistence type="predicted"/>
<evidence type="ECO:0000256" key="2">
    <source>
        <dbReference type="SAM" id="SignalP"/>
    </source>
</evidence>
<evidence type="ECO:0008006" key="5">
    <source>
        <dbReference type="Google" id="ProtNLM"/>
    </source>
</evidence>
<protein>
    <recommendedName>
        <fullName evidence="5">Tetratricopeptide repeat protein</fullName>
    </recommendedName>
</protein>
<dbReference type="PANTHER" id="PTHR12558:SF13">
    <property type="entry name" value="CELL DIVISION CYCLE PROTEIN 27 HOMOLOG"/>
    <property type="match status" value="1"/>
</dbReference>
<dbReference type="PANTHER" id="PTHR12558">
    <property type="entry name" value="CELL DIVISION CYCLE 16,23,27"/>
    <property type="match status" value="1"/>
</dbReference>
<dbReference type="InterPro" id="IPR011990">
    <property type="entry name" value="TPR-like_helical_dom_sf"/>
</dbReference>
<name>A0ABQ4PVA9_9PROT</name>
<organism evidence="3 4">
    <name type="scientific">Candidatus Phycosocius spiralis</name>
    <dbReference type="NCBI Taxonomy" id="2815099"/>
    <lineage>
        <taxon>Bacteria</taxon>
        <taxon>Pseudomonadati</taxon>
        <taxon>Pseudomonadota</taxon>
        <taxon>Alphaproteobacteria</taxon>
        <taxon>Caulobacterales</taxon>
        <taxon>Caulobacterales incertae sedis</taxon>
        <taxon>Candidatus Phycosocius</taxon>
    </lineage>
</organism>
<feature type="chain" id="PRO_5046928788" description="Tetratricopeptide repeat protein" evidence="2">
    <location>
        <begin position="30"/>
        <end position="604"/>
    </location>
</feature>
<reference evidence="3" key="1">
    <citation type="submission" date="2021-05" db="EMBL/GenBank/DDBJ databases">
        <authorList>
            <person name="Tanabe Y."/>
        </authorList>
    </citation>
    <scope>NUCLEOTIDE SEQUENCE</scope>
    <source>
        <strain evidence="3">BOTRYCO-1</strain>
    </source>
</reference>
<dbReference type="SUPFAM" id="SSF48452">
    <property type="entry name" value="TPR-like"/>
    <property type="match status" value="2"/>
</dbReference>
<dbReference type="Proteomes" id="UP001161064">
    <property type="component" value="Unassembled WGS sequence"/>
</dbReference>
<evidence type="ECO:0000313" key="4">
    <source>
        <dbReference type="Proteomes" id="UP001161064"/>
    </source>
</evidence>
<dbReference type="PROSITE" id="PS50005">
    <property type="entry name" value="TPR"/>
    <property type="match status" value="1"/>
</dbReference>
<gene>
    <name evidence="3" type="ORF">PsB1_1110</name>
</gene>
<accession>A0ABQ4PVA9</accession>
<dbReference type="Pfam" id="PF13432">
    <property type="entry name" value="TPR_16"/>
    <property type="match status" value="2"/>
</dbReference>
<keyword evidence="1" id="KW-0802">TPR repeat</keyword>
<comment type="caution">
    <text evidence="3">The sequence shown here is derived from an EMBL/GenBank/DDBJ whole genome shotgun (WGS) entry which is preliminary data.</text>
</comment>
<dbReference type="SMART" id="SM00028">
    <property type="entry name" value="TPR"/>
    <property type="match status" value="3"/>
</dbReference>
<sequence length="604" mass="65752">MLSLAVFKAFIRHIIACLGLISLTSVAVAQTPTGSTNLSEPAANIELVRALDVSIFAATLAGRYGEATDNSALAAQAWSRAYARQPSDRVLLQRAVQANGEIGDIGAIIRLSRLAPAGIRPPLAVLALATEAFAQGRYHDVTRLLSKRDFPYGQDLFAQHLRACALLALGQVEQATELTKVLSDDGDYDQAAMMSHAILLTQAKKYQEALGIFQMASKNEQATPSGIRAYTNLLMWQNRQGEAIELLRPLALGSSSKATQFQGTLKEAQKGIKAQPLRNHQTTATLGLLSLVEGLEVARLSPSNGSELLFLVAHLNPQSQEVSFALGQALAAGNKADLAAGYLRKVQPSSPDYVAAQIELTWMAFSKDPEFALDQARALARTNPAFATQTLLADMLAANHQDREAEATYDQLINESEAAGRTKRENWPLYFGRGCARERLGRWSEALPDLRTAQASAPNQPNVLNYLGYALADRGENLDEALALLRTATRLRPRSGEIADSYGWALYRIGRYEEAASLLERAVSLSPNVSEITEHLGDVYWRTSRHIEARLEWSRAYNQSTKPAQKNALEVKLSQGLTTDPTQAAAEAIAAMSQLDVSVIKYPQ</sequence>
<reference evidence="3" key="2">
    <citation type="journal article" date="2023" name="ISME Commun">
        <title>Characterization of a bloom-associated alphaproteobacterial lineage, 'Candidatus Phycosocius': insights into freshwater algal-bacterial interactions.</title>
        <authorList>
            <person name="Tanabe Y."/>
            <person name="Yamaguchi H."/>
            <person name="Yoshida M."/>
            <person name="Kai A."/>
            <person name="Okazaki Y."/>
        </authorList>
    </citation>
    <scope>NUCLEOTIDE SEQUENCE</scope>
    <source>
        <strain evidence="3">BOTRYCO-1</strain>
    </source>
</reference>
<dbReference type="EMBL" id="BPFZ01000005">
    <property type="protein sequence ID" value="GIU66956.1"/>
    <property type="molecule type" value="Genomic_DNA"/>
</dbReference>
<keyword evidence="4" id="KW-1185">Reference proteome</keyword>
<feature type="signal peptide" evidence="2">
    <location>
        <begin position="1"/>
        <end position="29"/>
    </location>
</feature>
<evidence type="ECO:0000313" key="3">
    <source>
        <dbReference type="EMBL" id="GIU66956.1"/>
    </source>
</evidence>